<accession>A0A645ACM4</accession>
<comment type="caution">
    <text evidence="1">The sequence shown here is derived from an EMBL/GenBank/DDBJ whole genome shotgun (WGS) entry which is preliminary data.</text>
</comment>
<proteinExistence type="predicted"/>
<gene>
    <name evidence="1" type="ORF">SDC9_97439</name>
</gene>
<reference evidence="1" key="1">
    <citation type="submission" date="2019-08" db="EMBL/GenBank/DDBJ databases">
        <authorList>
            <person name="Kucharzyk K."/>
            <person name="Murdoch R.W."/>
            <person name="Higgins S."/>
            <person name="Loffler F."/>
        </authorList>
    </citation>
    <scope>NUCLEOTIDE SEQUENCE</scope>
</reference>
<organism evidence="1">
    <name type="scientific">bioreactor metagenome</name>
    <dbReference type="NCBI Taxonomy" id="1076179"/>
    <lineage>
        <taxon>unclassified sequences</taxon>
        <taxon>metagenomes</taxon>
        <taxon>ecological metagenomes</taxon>
    </lineage>
</organism>
<protein>
    <submittedName>
        <fullName evidence="1">Uncharacterized protein</fullName>
    </submittedName>
</protein>
<sequence length="99" mass="11359">MAQVPFMRPPDHEFSFEVGDIAEVFCDHEKGGERVRGWLKGIVVQVDPKMVAVQFRTNVFLTDGWMVPDHILWYPQNSPHIREPLKKSSKPDATKIGEL</sequence>
<dbReference type="AlphaFoldDB" id="A0A645ACM4"/>
<evidence type="ECO:0000313" key="1">
    <source>
        <dbReference type="EMBL" id="MPM50696.1"/>
    </source>
</evidence>
<name>A0A645ACM4_9ZZZZ</name>
<dbReference type="EMBL" id="VSSQ01013079">
    <property type="protein sequence ID" value="MPM50696.1"/>
    <property type="molecule type" value="Genomic_DNA"/>
</dbReference>